<organism evidence="14 15">
    <name type="scientific">Mesomycoplasma lagogenitalium</name>
    <dbReference type="NCBI Taxonomy" id="171286"/>
    <lineage>
        <taxon>Bacteria</taxon>
        <taxon>Bacillati</taxon>
        <taxon>Mycoplasmatota</taxon>
        <taxon>Mycoplasmoidales</taxon>
        <taxon>Metamycoplasmataceae</taxon>
        <taxon>Mesomycoplasma</taxon>
    </lineage>
</organism>
<sequence length="199" mass="23098">MNKNKLIILAGPSGVGKGTVENILFADEKLKNILKLSCSATTRKARQNETDGIHYYFISEEDFLKKIENNEFIEWNKHFNNYYGTLYSEIKKINKEGYLPLLEIETVGALNIMKYYNDKNKKNAVISIFLAPPSLDELKTRIKNRGTENQDEIDIRIRKAEEEIAEMDKFIHKIVNDTPEKAAQKIKEIILKEIEEKDE</sequence>
<protein>
    <recommendedName>
        <fullName evidence="5 12">Guanylate kinase</fullName>
        <ecNumber evidence="4 12">2.7.4.8</ecNumber>
    </recommendedName>
    <alternativeName>
        <fullName evidence="10 12">GMP kinase</fullName>
    </alternativeName>
</protein>
<evidence type="ECO:0000313" key="14">
    <source>
        <dbReference type="EMBL" id="WGI36539.1"/>
    </source>
</evidence>
<dbReference type="RefSeq" id="WP_280101840.1">
    <property type="nucleotide sequence ID" value="NZ_CP122979.1"/>
</dbReference>
<comment type="catalytic activity">
    <reaction evidence="11 12">
        <text>GMP + ATP = GDP + ADP</text>
        <dbReference type="Rhea" id="RHEA:20780"/>
        <dbReference type="ChEBI" id="CHEBI:30616"/>
        <dbReference type="ChEBI" id="CHEBI:58115"/>
        <dbReference type="ChEBI" id="CHEBI:58189"/>
        <dbReference type="ChEBI" id="CHEBI:456216"/>
        <dbReference type="EC" id="2.7.4.8"/>
    </reaction>
</comment>
<keyword evidence="6 12" id="KW-0808">Transferase</keyword>
<evidence type="ECO:0000256" key="2">
    <source>
        <dbReference type="ARBA" id="ARBA00004496"/>
    </source>
</evidence>
<evidence type="ECO:0000256" key="1">
    <source>
        <dbReference type="ARBA" id="ARBA00003531"/>
    </source>
</evidence>
<proteinExistence type="inferred from homology"/>
<gene>
    <name evidence="12 14" type="primary">gmk</name>
    <name evidence="14" type="ORF">QEG99_03680</name>
</gene>
<accession>A0ABY8LTI0</accession>
<evidence type="ECO:0000256" key="10">
    <source>
        <dbReference type="ARBA" id="ARBA00030128"/>
    </source>
</evidence>
<dbReference type="Gene3D" id="3.40.50.300">
    <property type="entry name" value="P-loop containing nucleotide triphosphate hydrolases"/>
    <property type="match status" value="1"/>
</dbReference>
<keyword evidence="7 12" id="KW-0547">Nucleotide-binding</keyword>
<dbReference type="Pfam" id="PF00625">
    <property type="entry name" value="Guanylate_kin"/>
    <property type="match status" value="1"/>
</dbReference>
<dbReference type="InterPro" id="IPR027417">
    <property type="entry name" value="P-loop_NTPase"/>
</dbReference>
<feature type="domain" description="Guanylate kinase-like" evidence="13">
    <location>
        <begin position="4"/>
        <end position="191"/>
    </location>
</feature>
<dbReference type="InterPro" id="IPR008144">
    <property type="entry name" value="Guanylate_kin-like_dom"/>
</dbReference>
<dbReference type="Proteomes" id="UP001179842">
    <property type="component" value="Chromosome"/>
</dbReference>
<evidence type="ECO:0000256" key="6">
    <source>
        <dbReference type="ARBA" id="ARBA00022679"/>
    </source>
</evidence>
<keyword evidence="9 12" id="KW-0067">ATP-binding</keyword>
<evidence type="ECO:0000256" key="5">
    <source>
        <dbReference type="ARBA" id="ARBA00016296"/>
    </source>
</evidence>
<dbReference type="InterPro" id="IPR020590">
    <property type="entry name" value="Guanylate_kinase_CS"/>
</dbReference>
<feature type="binding site" evidence="12">
    <location>
        <begin position="11"/>
        <end position="18"/>
    </location>
    <ligand>
        <name>ATP</name>
        <dbReference type="ChEBI" id="CHEBI:30616"/>
    </ligand>
</feature>
<reference evidence="14" key="1">
    <citation type="submission" date="2023-04" db="EMBL/GenBank/DDBJ databases">
        <title>Completed genome of Mycoplasma lagogenitalium type strain 12MS.</title>
        <authorList>
            <person name="Spergser J."/>
        </authorList>
    </citation>
    <scope>NUCLEOTIDE SEQUENCE</scope>
    <source>
        <strain evidence="14">12MS</strain>
    </source>
</reference>
<comment type="subcellular location">
    <subcellularLocation>
        <location evidence="2 12">Cytoplasm</location>
    </subcellularLocation>
</comment>
<evidence type="ECO:0000256" key="8">
    <source>
        <dbReference type="ARBA" id="ARBA00022777"/>
    </source>
</evidence>
<dbReference type="EC" id="2.7.4.8" evidence="4 12"/>
<keyword evidence="12" id="KW-0963">Cytoplasm</keyword>
<evidence type="ECO:0000256" key="4">
    <source>
        <dbReference type="ARBA" id="ARBA00012961"/>
    </source>
</evidence>
<dbReference type="HAMAP" id="MF_00328">
    <property type="entry name" value="Guanylate_kinase"/>
    <property type="match status" value="1"/>
</dbReference>
<dbReference type="SMART" id="SM00072">
    <property type="entry name" value="GuKc"/>
    <property type="match status" value="1"/>
</dbReference>
<evidence type="ECO:0000259" key="13">
    <source>
        <dbReference type="PROSITE" id="PS50052"/>
    </source>
</evidence>
<evidence type="ECO:0000256" key="12">
    <source>
        <dbReference type="HAMAP-Rule" id="MF_00328"/>
    </source>
</evidence>
<dbReference type="PANTHER" id="PTHR23117">
    <property type="entry name" value="GUANYLATE KINASE-RELATED"/>
    <property type="match status" value="1"/>
</dbReference>
<dbReference type="CDD" id="cd00071">
    <property type="entry name" value="GMPK"/>
    <property type="match status" value="1"/>
</dbReference>
<dbReference type="EMBL" id="CP122979">
    <property type="protein sequence ID" value="WGI36539.1"/>
    <property type="molecule type" value="Genomic_DNA"/>
</dbReference>
<dbReference type="NCBIfam" id="TIGR03263">
    <property type="entry name" value="guanyl_kin"/>
    <property type="match status" value="1"/>
</dbReference>
<dbReference type="InterPro" id="IPR008145">
    <property type="entry name" value="GK/Ca_channel_bsu"/>
</dbReference>
<evidence type="ECO:0000256" key="7">
    <source>
        <dbReference type="ARBA" id="ARBA00022741"/>
    </source>
</evidence>
<evidence type="ECO:0000256" key="11">
    <source>
        <dbReference type="ARBA" id="ARBA00048594"/>
    </source>
</evidence>
<dbReference type="PROSITE" id="PS00856">
    <property type="entry name" value="GUANYLATE_KINASE_1"/>
    <property type="match status" value="1"/>
</dbReference>
<dbReference type="GO" id="GO:0004385">
    <property type="term" value="F:GMP kinase activity"/>
    <property type="evidence" value="ECO:0007669"/>
    <property type="project" value="UniProtKB-EC"/>
</dbReference>
<comment type="similarity">
    <text evidence="3 12">Belongs to the guanylate kinase family.</text>
</comment>
<dbReference type="InterPro" id="IPR017665">
    <property type="entry name" value="Guanylate_kinase"/>
</dbReference>
<evidence type="ECO:0000256" key="9">
    <source>
        <dbReference type="ARBA" id="ARBA00022840"/>
    </source>
</evidence>
<keyword evidence="15" id="KW-1185">Reference proteome</keyword>
<evidence type="ECO:0000313" key="15">
    <source>
        <dbReference type="Proteomes" id="UP001179842"/>
    </source>
</evidence>
<dbReference type="PANTHER" id="PTHR23117:SF13">
    <property type="entry name" value="GUANYLATE KINASE"/>
    <property type="match status" value="1"/>
</dbReference>
<evidence type="ECO:0000256" key="3">
    <source>
        <dbReference type="ARBA" id="ARBA00005790"/>
    </source>
</evidence>
<name>A0ABY8LTI0_9BACT</name>
<dbReference type="SUPFAM" id="SSF52540">
    <property type="entry name" value="P-loop containing nucleoside triphosphate hydrolases"/>
    <property type="match status" value="1"/>
</dbReference>
<dbReference type="PROSITE" id="PS50052">
    <property type="entry name" value="GUANYLATE_KINASE_2"/>
    <property type="match status" value="1"/>
</dbReference>
<dbReference type="Gene3D" id="3.30.63.10">
    <property type="entry name" value="Guanylate Kinase phosphate binding domain"/>
    <property type="match status" value="1"/>
</dbReference>
<keyword evidence="8 12" id="KW-0418">Kinase</keyword>
<comment type="function">
    <text evidence="1 12">Essential for recycling GMP and indirectly, cGMP.</text>
</comment>